<sequence length="895" mass="99424">MSDKVQRLYLVDGSSYIYRAYFAIRHLSNSKGEATNAIYGFTTMLLTLLRQEQPDHIAVIFDSKGPTFRKELYPDYKANRSAMPEDLVPQIPVIKEVVAAFRMPALELPGFEADDIIATLARRFAAQGLEVTVVTGDKDLMQIVDERIRLLDTMKGKVSGRREVIERFGVPPEQVLEVLGLAGDSSDNIPGVPGIGEKTASALIQEFGSIDNLLANIDQVKGKKRQENLREFAEQARLSRRLAALVEDLEVDVDLDQLLLEEPDAEVLRALLKRLEFNKLLTDLPALKTQPAADSSADYRMIVSAAELDSLIAALKKAGTFALDTETTSLTAVQADLVGLSFAVQADAGWYVPVGHRYLGVPEQLPLPLVVEKLKPLLEDPQVQKIGQNIKYDALVLRRAGIQLAGICTDTMILSYLTHPEAKSHGLDALALAHLNYRTVPYSEVAGSGKKQICFSEVDVTRATRYAAEDADITWRLADRLLPELKDEASRKLFAEVEMPLVEVLTRMEWTGIRVDADFLGTLSAEMGERLQVLEEQIHQLAGSAFNINSPKQLGEVLFERLGLAKGKKTKSGWSTNVEVLQGLADQHEIAARILDYRSVSKLKSTYTDALPRLINPASGRLHTSFNQAVTATGRLSSSDPNLQNIPIRTPEGRRIREAFIPQDGWVLLAADYSQVELRVMAHMADVADLKQSFAAGEDIHRRTAAEIFNVFPEMVTPEMRRQAKTINFGVLYGMGAFSLAKDLGIGRAQAQEFIDQYFQRYPAVLEFLEEKKAQAREHQYVTTLLGRRCAIPEIHSSNGAVRSYAERNAINYPIQGSAADIIKVAMVNIDRRLRQETLQTRMLLQVHDELVFEAPAQEQEYVASLVRDEMENAVALDLPLQVDLGSGKSWAQAH</sequence>
<dbReference type="Gene3D" id="3.30.70.370">
    <property type="match status" value="1"/>
</dbReference>
<evidence type="ECO:0000256" key="6">
    <source>
        <dbReference type="ARBA" id="ARBA00022705"/>
    </source>
</evidence>
<dbReference type="FunFam" id="1.20.1060.10:FF:000001">
    <property type="entry name" value="DNA polymerase I"/>
    <property type="match status" value="1"/>
</dbReference>
<dbReference type="Gene3D" id="3.30.420.10">
    <property type="entry name" value="Ribonuclease H-like superfamily/Ribonuclease H"/>
    <property type="match status" value="1"/>
</dbReference>
<protein>
    <recommendedName>
        <fullName evidence="3 15">DNA polymerase I</fullName>
        <ecNumber evidence="2 15">2.7.7.7</ecNumber>
    </recommendedName>
</protein>
<keyword evidence="12 16" id="KW-0238">DNA-binding</keyword>
<evidence type="ECO:0000256" key="3">
    <source>
        <dbReference type="ARBA" id="ARBA00020311"/>
    </source>
</evidence>
<evidence type="ECO:0000256" key="1">
    <source>
        <dbReference type="ARBA" id="ARBA00007705"/>
    </source>
</evidence>
<dbReference type="PROSITE" id="PS00447">
    <property type="entry name" value="DNA_POLYMERASE_A"/>
    <property type="match status" value="1"/>
</dbReference>
<evidence type="ECO:0000256" key="12">
    <source>
        <dbReference type="ARBA" id="ARBA00023125"/>
    </source>
</evidence>
<dbReference type="InterPro" id="IPR019760">
    <property type="entry name" value="DNA-dir_DNA_pol_A_CS"/>
</dbReference>
<evidence type="ECO:0000256" key="15">
    <source>
        <dbReference type="NCBIfam" id="TIGR00593"/>
    </source>
</evidence>
<keyword evidence="5 16" id="KW-0548">Nucleotidyltransferase</keyword>
<dbReference type="InterPro" id="IPR029060">
    <property type="entry name" value="PIN-like_dom_sf"/>
</dbReference>
<evidence type="ECO:0000256" key="2">
    <source>
        <dbReference type="ARBA" id="ARBA00012417"/>
    </source>
</evidence>
<evidence type="ECO:0000256" key="11">
    <source>
        <dbReference type="ARBA" id="ARBA00022932"/>
    </source>
</evidence>
<dbReference type="Pfam" id="PF01612">
    <property type="entry name" value="DNA_pol_A_exo1"/>
    <property type="match status" value="1"/>
</dbReference>
<keyword evidence="21" id="KW-1185">Reference proteome</keyword>
<proteinExistence type="inferred from homology"/>
<dbReference type="NCBIfam" id="NF004397">
    <property type="entry name" value="PRK05755.1"/>
    <property type="match status" value="1"/>
</dbReference>
<evidence type="ECO:0000256" key="10">
    <source>
        <dbReference type="ARBA" id="ARBA00022839"/>
    </source>
</evidence>
<dbReference type="FunFam" id="1.10.150.20:FF:000003">
    <property type="entry name" value="DNA polymerase I"/>
    <property type="match status" value="1"/>
</dbReference>
<dbReference type="InterPro" id="IPR001098">
    <property type="entry name" value="DNA-dir_DNA_pol_A_palm_dom"/>
</dbReference>
<dbReference type="SMART" id="SM00482">
    <property type="entry name" value="POLAc"/>
    <property type="match status" value="1"/>
</dbReference>
<keyword evidence="8 16" id="KW-0227">DNA damage</keyword>
<keyword evidence="10 16" id="KW-0269">Exonuclease</keyword>
<dbReference type="PANTHER" id="PTHR10133:SF27">
    <property type="entry name" value="DNA POLYMERASE NU"/>
    <property type="match status" value="1"/>
</dbReference>
<keyword evidence="11 16" id="KW-0239">DNA-directed DNA polymerase</keyword>
<dbReference type="SMART" id="SM00279">
    <property type="entry name" value="HhH2"/>
    <property type="match status" value="1"/>
</dbReference>
<dbReference type="Pfam" id="PF00476">
    <property type="entry name" value="DNA_pol_A"/>
    <property type="match status" value="1"/>
</dbReference>
<dbReference type="InterPro" id="IPR036279">
    <property type="entry name" value="5-3_exonuclease_C_sf"/>
</dbReference>
<dbReference type="CDD" id="cd09898">
    <property type="entry name" value="H3TH_53EXO"/>
    <property type="match status" value="1"/>
</dbReference>
<evidence type="ECO:0000256" key="9">
    <source>
        <dbReference type="ARBA" id="ARBA00022801"/>
    </source>
</evidence>
<evidence type="ECO:0000256" key="16">
    <source>
        <dbReference type="RuleBase" id="RU004460"/>
    </source>
</evidence>
<dbReference type="Pfam" id="PF02739">
    <property type="entry name" value="5_3_exonuc_N"/>
    <property type="match status" value="1"/>
</dbReference>
<dbReference type="PANTHER" id="PTHR10133">
    <property type="entry name" value="DNA POLYMERASE I"/>
    <property type="match status" value="1"/>
</dbReference>
<comment type="catalytic activity">
    <reaction evidence="14 16">
        <text>DNA(n) + a 2'-deoxyribonucleoside 5'-triphosphate = DNA(n+1) + diphosphate</text>
        <dbReference type="Rhea" id="RHEA:22508"/>
        <dbReference type="Rhea" id="RHEA-COMP:17339"/>
        <dbReference type="Rhea" id="RHEA-COMP:17340"/>
        <dbReference type="ChEBI" id="CHEBI:33019"/>
        <dbReference type="ChEBI" id="CHEBI:61560"/>
        <dbReference type="ChEBI" id="CHEBI:173112"/>
        <dbReference type="EC" id="2.7.7.7"/>
    </reaction>
</comment>
<dbReference type="GO" id="GO:0008409">
    <property type="term" value="F:5'-3' exonuclease activity"/>
    <property type="evidence" value="ECO:0007669"/>
    <property type="project" value="UniProtKB-UniRule"/>
</dbReference>
<name>A0A8J6QUH1_9BACT</name>
<dbReference type="Proteomes" id="UP000632828">
    <property type="component" value="Unassembled WGS sequence"/>
</dbReference>
<evidence type="ECO:0000256" key="5">
    <source>
        <dbReference type="ARBA" id="ARBA00022695"/>
    </source>
</evidence>
<dbReference type="Gene3D" id="3.40.50.1010">
    <property type="entry name" value="5'-nuclease"/>
    <property type="match status" value="1"/>
</dbReference>
<dbReference type="GO" id="GO:0003887">
    <property type="term" value="F:DNA-directed DNA polymerase activity"/>
    <property type="evidence" value="ECO:0007669"/>
    <property type="project" value="UniProtKB-UniRule"/>
</dbReference>
<dbReference type="SUPFAM" id="SSF56672">
    <property type="entry name" value="DNA/RNA polymerases"/>
    <property type="match status" value="1"/>
</dbReference>
<dbReference type="NCBIfam" id="TIGR00593">
    <property type="entry name" value="pola"/>
    <property type="match status" value="1"/>
</dbReference>
<dbReference type="AlphaFoldDB" id="A0A8J6QUH1"/>
<dbReference type="FunFam" id="3.30.420.10:FF:000026">
    <property type="entry name" value="DNA polymerase I"/>
    <property type="match status" value="1"/>
</dbReference>
<evidence type="ECO:0000313" key="21">
    <source>
        <dbReference type="Proteomes" id="UP000632828"/>
    </source>
</evidence>
<keyword evidence="4 16" id="KW-0808">Transferase</keyword>
<comment type="caution">
    <text evidence="20">The sequence shown here is derived from an EMBL/GenBank/DDBJ whole genome shotgun (WGS) entry which is preliminary data.</text>
</comment>
<organism evidence="20 21">
    <name type="scientific">Pelovirga terrestris</name>
    <dbReference type="NCBI Taxonomy" id="2771352"/>
    <lineage>
        <taxon>Bacteria</taxon>
        <taxon>Pseudomonadati</taxon>
        <taxon>Thermodesulfobacteriota</taxon>
        <taxon>Desulfuromonadia</taxon>
        <taxon>Geobacterales</taxon>
        <taxon>Geobacteraceae</taxon>
        <taxon>Pelovirga</taxon>
    </lineage>
</organism>
<dbReference type="InterPro" id="IPR008918">
    <property type="entry name" value="HhH2"/>
</dbReference>
<dbReference type="SMART" id="SM00475">
    <property type="entry name" value="53EXOc"/>
    <property type="match status" value="1"/>
</dbReference>
<evidence type="ECO:0000256" key="13">
    <source>
        <dbReference type="ARBA" id="ARBA00023204"/>
    </source>
</evidence>
<dbReference type="InterPro" id="IPR002298">
    <property type="entry name" value="DNA_polymerase_A"/>
</dbReference>
<dbReference type="GO" id="GO:0006302">
    <property type="term" value="P:double-strand break repair"/>
    <property type="evidence" value="ECO:0007669"/>
    <property type="project" value="TreeGrafter"/>
</dbReference>
<dbReference type="Gene3D" id="1.20.1060.10">
    <property type="entry name" value="Taq DNA Polymerase, Chain T, domain 4"/>
    <property type="match status" value="1"/>
</dbReference>
<dbReference type="InterPro" id="IPR020046">
    <property type="entry name" value="5-3_exonucl_a-hlix_arch_N"/>
</dbReference>
<feature type="domain" description="DNA-directed DNA polymerase family A palm" evidence="19">
    <location>
        <begin position="653"/>
        <end position="859"/>
    </location>
</feature>
<dbReference type="FunFam" id="3.40.50.1010:FF:000001">
    <property type="entry name" value="DNA polymerase I"/>
    <property type="match status" value="1"/>
</dbReference>
<evidence type="ECO:0000256" key="8">
    <source>
        <dbReference type="ARBA" id="ARBA00022763"/>
    </source>
</evidence>
<dbReference type="InterPro" id="IPR020045">
    <property type="entry name" value="DNA_polI_H3TH"/>
</dbReference>
<evidence type="ECO:0000259" key="18">
    <source>
        <dbReference type="SMART" id="SM00475"/>
    </source>
</evidence>
<dbReference type="CDD" id="cd06139">
    <property type="entry name" value="DNA_polA_I_Ecoli_like_exo"/>
    <property type="match status" value="1"/>
</dbReference>
<dbReference type="CDD" id="cd08637">
    <property type="entry name" value="DNA_pol_A_pol_I_C"/>
    <property type="match status" value="1"/>
</dbReference>
<dbReference type="PRINTS" id="PR00868">
    <property type="entry name" value="DNAPOLI"/>
</dbReference>
<dbReference type="CDD" id="cd09859">
    <property type="entry name" value="PIN_53EXO"/>
    <property type="match status" value="1"/>
</dbReference>
<evidence type="ECO:0000256" key="4">
    <source>
        <dbReference type="ARBA" id="ARBA00022679"/>
    </source>
</evidence>
<dbReference type="Pfam" id="PF01367">
    <property type="entry name" value="5_3_exonuc"/>
    <property type="match status" value="1"/>
</dbReference>
<evidence type="ECO:0000256" key="14">
    <source>
        <dbReference type="ARBA" id="ARBA00049244"/>
    </source>
</evidence>
<keyword evidence="13 16" id="KW-0234">DNA repair</keyword>
<dbReference type="SUPFAM" id="SSF53098">
    <property type="entry name" value="Ribonuclease H-like"/>
    <property type="match status" value="1"/>
</dbReference>
<dbReference type="GO" id="GO:0006261">
    <property type="term" value="P:DNA-templated DNA replication"/>
    <property type="evidence" value="ECO:0007669"/>
    <property type="project" value="UniProtKB-UniRule"/>
</dbReference>
<keyword evidence="6 16" id="KW-0235">DNA replication</keyword>
<feature type="domain" description="5'-3' exonuclease" evidence="18">
    <location>
        <begin position="6"/>
        <end position="261"/>
    </location>
</feature>
<dbReference type="SUPFAM" id="SSF88723">
    <property type="entry name" value="PIN domain-like"/>
    <property type="match status" value="1"/>
</dbReference>
<evidence type="ECO:0000259" key="19">
    <source>
        <dbReference type="SMART" id="SM00482"/>
    </source>
</evidence>
<evidence type="ECO:0000313" key="20">
    <source>
        <dbReference type="EMBL" id="MBD1400280.1"/>
    </source>
</evidence>
<comment type="similarity">
    <text evidence="1 16">Belongs to the DNA polymerase type-A family.</text>
</comment>
<dbReference type="SUPFAM" id="SSF47807">
    <property type="entry name" value="5' to 3' exonuclease, C-terminal subdomain"/>
    <property type="match status" value="1"/>
</dbReference>
<gene>
    <name evidence="16 20" type="primary">polA</name>
    <name evidence="20" type="ORF">ICT70_06320</name>
</gene>
<dbReference type="InterPro" id="IPR002562">
    <property type="entry name" value="3'-5'_exonuclease_dom"/>
</dbReference>
<dbReference type="InterPro" id="IPR018320">
    <property type="entry name" value="DNA_polymerase_1"/>
</dbReference>
<feature type="domain" description="3'-5' exonuclease" evidence="17">
    <location>
        <begin position="299"/>
        <end position="486"/>
    </location>
</feature>
<keyword evidence="7" id="KW-0540">Nuclease</keyword>
<evidence type="ECO:0000259" key="17">
    <source>
        <dbReference type="SMART" id="SM00474"/>
    </source>
</evidence>
<dbReference type="EC" id="2.7.7.7" evidence="2 15"/>
<keyword evidence="9 16" id="KW-0378">Hydrolase</keyword>
<accession>A0A8J6QUH1</accession>
<evidence type="ECO:0000256" key="7">
    <source>
        <dbReference type="ARBA" id="ARBA00022722"/>
    </source>
</evidence>
<dbReference type="SMART" id="SM00474">
    <property type="entry name" value="35EXOc"/>
    <property type="match status" value="1"/>
</dbReference>
<dbReference type="InterPro" id="IPR036397">
    <property type="entry name" value="RNaseH_sf"/>
</dbReference>
<dbReference type="EMBL" id="JACWUN010000005">
    <property type="protein sequence ID" value="MBD1400280.1"/>
    <property type="molecule type" value="Genomic_DNA"/>
</dbReference>
<dbReference type="InterPro" id="IPR012337">
    <property type="entry name" value="RNaseH-like_sf"/>
</dbReference>
<dbReference type="InterPro" id="IPR043502">
    <property type="entry name" value="DNA/RNA_pol_sf"/>
</dbReference>
<dbReference type="Gene3D" id="1.10.150.20">
    <property type="entry name" value="5' to 3' exonuclease, C-terminal subdomain"/>
    <property type="match status" value="2"/>
</dbReference>
<comment type="function">
    <text evidence="16">In addition to polymerase activity, this DNA polymerase exhibits 3'-5' and 5'-3' exonuclease activity.</text>
</comment>
<dbReference type="GO" id="GO:0003677">
    <property type="term" value="F:DNA binding"/>
    <property type="evidence" value="ECO:0007669"/>
    <property type="project" value="UniProtKB-UniRule"/>
</dbReference>
<dbReference type="GO" id="GO:0008408">
    <property type="term" value="F:3'-5' exonuclease activity"/>
    <property type="evidence" value="ECO:0007669"/>
    <property type="project" value="UniProtKB-UniRule"/>
</dbReference>
<dbReference type="RefSeq" id="WP_191154571.1">
    <property type="nucleotide sequence ID" value="NZ_JACWUN010000005.1"/>
</dbReference>
<dbReference type="InterPro" id="IPR002421">
    <property type="entry name" value="5-3_exonuclease"/>
</dbReference>
<reference evidence="20" key="1">
    <citation type="submission" date="2020-09" db="EMBL/GenBank/DDBJ databases">
        <title>Pelobacter alkaliphilus sp. nov., a novel anaerobic arsenate-reducing bacterium from terrestrial mud volcano.</title>
        <authorList>
            <person name="Khomyakova M.A."/>
            <person name="Merkel A.Y."/>
            <person name="Slobodkin A.I."/>
        </authorList>
    </citation>
    <scope>NUCLEOTIDE SEQUENCE</scope>
    <source>
        <strain evidence="20">M08fum</strain>
    </source>
</reference>
<dbReference type="FunFam" id="1.10.150.20:FF:000002">
    <property type="entry name" value="DNA polymerase I"/>
    <property type="match status" value="1"/>
</dbReference>